<dbReference type="EMBL" id="CP003326">
    <property type="protein sequence ID" value="AFS78516.1"/>
    <property type="molecule type" value="Genomic_DNA"/>
</dbReference>
<organism evidence="1 2">
    <name type="scientific">Gottschalkia acidurici (strain ATCC 7906 / DSM 604 / BCRC 14475 / CIP 104303 / KCTC 5404 / NCIMB 10678 / 9a)</name>
    <name type="common">Clostridium acidurici</name>
    <dbReference type="NCBI Taxonomy" id="1128398"/>
    <lineage>
        <taxon>Bacteria</taxon>
        <taxon>Bacillati</taxon>
        <taxon>Bacillota</taxon>
        <taxon>Tissierellia</taxon>
        <taxon>Tissierellales</taxon>
        <taxon>Gottschalkiaceae</taxon>
        <taxon>Gottschalkia</taxon>
    </lineage>
</organism>
<keyword evidence="2" id="KW-1185">Reference proteome</keyword>
<dbReference type="Proteomes" id="UP000006094">
    <property type="component" value="Chromosome"/>
</dbReference>
<proteinExistence type="predicted"/>
<dbReference type="RefSeq" id="WP_014967652.1">
    <property type="nucleotide sequence ID" value="NC_018664.1"/>
</dbReference>
<reference evidence="1 2" key="1">
    <citation type="journal article" date="2012" name="PLoS ONE">
        <title>The purine-utilizing bacterium Clostridium acidurici 9a: a genome-guided metabolic reconsideration.</title>
        <authorList>
            <person name="Hartwich K."/>
            <person name="Poehlein A."/>
            <person name="Daniel R."/>
        </authorList>
    </citation>
    <scope>NUCLEOTIDE SEQUENCE [LARGE SCALE GENOMIC DNA]</scope>
    <source>
        <strain evidence="2">ATCC 7906 / DSM 604 / BCRC 14475 / CIP 104303 / KCTC 5404 / NCIMB 10678 / 9a</strain>
    </source>
</reference>
<dbReference type="AlphaFoldDB" id="K0B1G2"/>
<dbReference type="HOGENOM" id="CLU_2552182_0_0_9"/>
<accession>K0B1G2</accession>
<dbReference type="KEGG" id="cad:Curi_c15070"/>
<name>K0B1G2_GOTA9</name>
<evidence type="ECO:0000313" key="2">
    <source>
        <dbReference type="Proteomes" id="UP000006094"/>
    </source>
</evidence>
<dbReference type="STRING" id="1128398.Curi_c15070"/>
<gene>
    <name evidence="1" type="ordered locus">Curi_c15070</name>
</gene>
<protein>
    <submittedName>
        <fullName evidence="1">Uncharacterized protein</fullName>
    </submittedName>
</protein>
<sequence length="82" mass="8925">MKFTGSNIAYDNYTLDVGNHVLNGKYNSLDLEVSSNNINATINLEGTYGVEFEVDSLSINDVDVSIKGSNMIVDDIVYGVTN</sequence>
<evidence type="ECO:0000313" key="1">
    <source>
        <dbReference type="EMBL" id="AFS78516.1"/>
    </source>
</evidence>